<accession>A0A1F5HGN3</accession>
<dbReference type="Proteomes" id="UP000176751">
    <property type="component" value="Unassembled WGS sequence"/>
</dbReference>
<feature type="transmembrane region" description="Helical" evidence="2">
    <location>
        <begin position="6"/>
        <end position="25"/>
    </location>
</feature>
<evidence type="ECO:0000313" key="4">
    <source>
        <dbReference type="Proteomes" id="UP000176751"/>
    </source>
</evidence>
<feature type="compositionally biased region" description="Polar residues" evidence="1">
    <location>
        <begin position="33"/>
        <end position="43"/>
    </location>
</feature>
<gene>
    <name evidence="3" type="ORF">A2196_05935</name>
</gene>
<dbReference type="EMBL" id="MFCA01000001">
    <property type="protein sequence ID" value="OGE03271.1"/>
    <property type="molecule type" value="Genomic_DNA"/>
</dbReference>
<dbReference type="AlphaFoldDB" id="A0A1F5HGN3"/>
<evidence type="ECO:0000256" key="2">
    <source>
        <dbReference type="SAM" id="Phobius"/>
    </source>
</evidence>
<proteinExistence type="predicted"/>
<protein>
    <submittedName>
        <fullName evidence="3">Uncharacterized protein</fullName>
    </submittedName>
</protein>
<sequence>MSKNFLIILVTIFAVLLAVSIYLLYLTGQLTKQNSTPSPTAIVQSSPSEQPTPTPIQNLALTRKAIEENINDKNYQGLIPYMLTPKIDFSLMSSECCEPMTPQEASDQLSYIDKGIPLDFNQEADLVKNLKEKNSQLADTFIGISKNGEQLAAFTIDSQNKISAIQLAVTYKLYNQ</sequence>
<reference evidence="3 4" key="1">
    <citation type="journal article" date="2016" name="Nat. Commun.">
        <title>Thousands of microbial genomes shed light on interconnected biogeochemical processes in an aquifer system.</title>
        <authorList>
            <person name="Anantharaman K."/>
            <person name="Brown C.T."/>
            <person name="Hug L.A."/>
            <person name="Sharon I."/>
            <person name="Castelle C.J."/>
            <person name="Probst A.J."/>
            <person name="Thomas B.C."/>
            <person name="Singh A."/>
            <person name="Wilkins M.J."/>
            <person name="Karaoz U."/>
            <person name="Brodie E.L."/>
            <person name="Williams K.H."/>
            <person name="Hubbard S.S."/>
            <person name="Banfield J.F."/>
        </authorList>
    </citation>
    <scope>NUCLEOTIDE SEQUENCE [LARGE SCALE GENOMIC DNA]</scope>
</reference>
<keyword evidence="2" id="KW-1133">Transmembrane helix</keyword>
<name>A0A1F5HGN3_9BACT</name>
<evidence type="ECO:0000313" key="3">
    <source>
        <dbReference type="EMBL" id="OGE03271.1"/>
    </source>
</evidence>
<feature type="region of interest" description="Disordered" evidence="1">
    <location>
        <begin position="33"/>
        <end position="54"/>
    </location>
</feature>
<comment type="caution">
    <text evidence="3">The sequence shown here is derived from an EMBL/GenBank/DDBJ whole genome shotgun (WGS) entry which is preliminary data.</text>
</comment>
<keyword evidence="2" id="KW-0812">Transmembrane</keyword>
<organism evidence="3 4">
    <name type="scientific">Candidatus Curtissbacteria bacterium RIFOXYA1_FULL_41_14</name>
    <dbReference type="NCBI Taxonomy" id="1797737"/>
    <lineage>
        <taxon>Bacteria</taxon>
        <taxon>Candidatus Curtissiibacteriota</taxon>
    </lineage>
</organism>
<evidence type="ECO:0000256" key="1">
    <source>
        <dbReference type="SAM" id="MobiDB-lite"/>
    </source>
</evidence>
<dbReference type="STRING" id="1797737.A2196_05935"/>
<keyword evidence="2" id="KW-0472">Membrane</keyword>